<name>A0A1E3GVS0_9GAMM</name>
<dbReference type="AlphaFoldDB" id="A0A1E3GVS0"/>
<organism evidence="1 2">
    <name type="scientific">Methylophaga muralis</name>
    <dbReference type="NCBI Taxonomy" id="291169"/>
    <lineage>
        <taxon>Bacteria</taxon>
        <taxon>Pseudomonadati</taxon>
        <taxon>Pseudomonadota</taxon>
        <taxon>Gammaproteobacteria</taxon>
        <taxon>Thiotrichales</taxon>
        <taxon>Piscirickettsiaceae</taxon>
        <taxon>Methylophaga</taxon>
    </lineage>
</organism>
<reference evidence="1 2" key="1">
    <citation type="submission" date="2016-07" db="EMBL/GenBank/DDBJ databases">
        <title>Draft Genome Sequence of Methylophaga muralis Bur 1.</title>
        <authorList>
            <person name="Vasilenko O.V."/>
            <person name="Doronina N.V."/>
            <person name="Shmareva M.N."/>
            <person name="Tarlachkov S.V."/>
            <person name="Mustakhimov I."/>
            <person name="Trotsenko Y.A."/>
        </authorList>
    </citation>
    <scope>NUCLEOTIDE SEQUENCE [LARGE SCALE GENOMIC DNA]</scope>
    <source>
        <strain evidence="1 2">Bur 1</strain>
    </source>
</reference>
<dbReference type="Proteomes" id="UP000094379">
    <property type="component" value="Unassembled WGS sequence"/>
</dbReference>
<dbReference type="EMBL" id="MCRI01000001">
    <property type="protein sequence ID" value="ODN68143.1"/>
    <property type="molecule type" value="Genomic_DNA"/>
</dbReference>
<sequence>MAARDPNVTARNKSIQAMKEQLRSILPEALAESEKESEASINAFIGHRADDFLDLKHDVITTPEDYIHKWLQGMKSFENPFKSDIQKLLENSKNKNFRKYVHIFLKRSFLKHYNELHRARPHVDDSEIWFGVNDAHYGLFVTPRWNGSEWENDKSEIRTVSFKYWTIGHVLKTGLCAPDDPEIYVFDSVNEYLNFFKAQVRLTKSSYQKAIASNYIEYVKASKKPEDVPLLIPELRYDGSGRKHVYRLDFFTVNPFTMEKIGFEISPWSTHGKLTGKDKTLIKLNKEALANFEREMKKIRDYFKKFKIPIFHFTDSDLVDIDKVWSEIKEHLNPGSPPLQLEMSMFSEYFGDL</sequence>
<dbReference type="STRING" id="291169.A9E74_00115"/>
<accession>A0A1E3GVS0</accession>
<proteinExistence type="predicted"/>
<comment type="caution">
    <text evidence="1">The sequence shown here is derived from an EMBL/GenBank/DDBJ whole genome shotgun (WGS) entry which is preliminary data.</text>
</comment>
<dbReference type="RefSeq" id="WP_069294728.1">
    <property type="nucleotide sequence ID" value="NZ_MCRI01000001.1"/>
</dbReference>
<evidence type="ECO:0000313" key="2">
    <source>
        <dbReference type="Proteomes" id="UP000094379"/>
    </source>
</evidence>
<protein>
    <recommendedName>
        <fullName evidence="3">Topoisomerase II</fullName>
    </recommendedName>
</protein>
<gene>
    <name evidence="1" type="ORF">A9E74_00115</name>
</gene>
<dbReference type="PATRIC" id="fig|291169.3.peg.115"/>
<keyword evidence="2" id="KW-1185">Reference proteome</keyword>
<evidence type="ECO:0000313" key="1">
    <source>
        <dbReference type="EMBL" id="ODN68143.1"/>
    </source>
</evidence>
<evidence type="ECO:0008006" key="3">
    <source>
        <dbReference type="Google" id="ProtNLM"/>
    </source>
</evidence>